<evidence type="ECO:0000313" key="1">
    <source>
        <dbReference type="EMBL" id="MPN39461.1"/>
    </source>
</evidence>
<name>A0A645HKC6_9ZZZZ</name>
<gene>
    <name evidence="1" type="ORF">SDC9_186989</name>
</gene>
<dbReference type="EMBL" id="VSSQ01095293">
    <property type="protein sequence ID" value="MPN39461.1"/>
    <property type="molecule type" value="Genomic_DNA"/>
</dbReference>
<dbReference type="AlphaFoldDB" id="A0A645HKC6"/>
<comment type="caution">
    <text evidence="1">The sequence shown here is derived from an EMBL/GenBank/DDBJ whole genome shotgun (WGS) entry which is preliminary data.</text>
</comment>
<accession>A0A645HKC6</accession>
<protein>
    <submittedName>
        <fullName evidence="1">Uncharacterized protein</fullName>
    </submittedName>
</protein>
<organism evidence="1">
    <name type="scientific">bioreactor metagenome</name>
    <dbReference type="NCBI Taxonomy" id="1076179"/>
    <lineage>
        <taxon>unclassified sequences</taxon>
        <taxon>metagenomes</taxon>
        <taxon>ecological metagenomes</taxon>
    </lineage>
</organism>
<sequence>MSCHIDHIVNSSCYENISVFIFDGAVSRKIVSRKLGEVSAFKSWEIIPNSQQSTWSEWKFDDQKTFVVRVEFISVFVKNHNLISGNWFSC</sequence>
<reference evidence="1" key="1">
    <citation type="submission" date="2019-08" db="EMBL/GenBank/DDBJ databases">
        <authorList>
            <person name="Kucharzyk K."/>
            <person name="Murdoch R.W."/>
            <person name="Higgins S."/>
            <person name="Loffler F."/>
        </authorList>
    </citation>
    <scope>NUCLEOTIDE SEQUENCE</scope>
</reference>
<proteinExistence type="predicted"/>